<evidence type="ECO:0000313" key="1">
    <source>
        <dbReference type="EMBL" id="KJY58865.1"/>
    </source>
</evidence>
<dbReference type="STRING" id="1218506.JF75_07160"/>
<dbReference type="PATRIC" id="fig|1218506.3.peg.770"/>
<proteinExistence type="predicted"/>
<evidence type="ECO:0000313" key="2">
    <source>
        <dbReference type="Proteomes" id="UP000033612"/>
    </source>
</evidence>
<accession>A0A0F4LJU7</accession>
<gene>
    <name evidence="1" type="ORF">JF75_07160</name>
</gene>
<dbReference type="Proteomes" id="UP000033612">
    <property type="component" value="Unassembled WGS sequence"/>
</dbReference>
<protein>
    <submittedName>
        <fullName evidence="1">Uncharacterized protein</fullName>
    </submittedName>
</protein>
<dbReference type="AlphaFoldDB" id="A0A0F4LJU7"/>
<dbReference type="HOGENOM" id="CLU_1413581_0_0_9"/>
<keyword evidence="2" id="KW-1185">Reference proteome</keyword>
<organism evidence="1 2">
    <name type="scientific">Lactobacillus kimbladii</name>
    <dbReference type="NCBI Taxonomy" id="1218506"/>
    <lineage>
        <taxon>Bacteria</taxon>
        <taxon>Bacillati</taxon>
        <taxon>Bacillota</taxon>
        <taxon>Bacilli</taxon>
        <taxon>Lactobacillales</taxon>
        <taxon>Lactobacillaceae</taxon>
        <taxon>Lactobacillus</taxon>
    </lineage>
</organism>
<dbReference type="EMBL" id="JXLH01000011">
    <property type="protein sequence ID" value="KJY58865.1"/>
    <property type="molecule type" value="Genomic_DNA"/>
</dbReference>
<comment type="caution">
    <text evidence="1">The sequence shown here is derived from an EMBL/GenBank/DDBJ whole genome shotgun (WGS) entry which is preliminary data.</text>
</comment>
<name>A0A0F4LJU7_9LACO</name>
<sequence length="193" mass="22110">MKKKVNFKLAEILVALLVLLVLGICVSQGNSNFADFNKVVEAKHVKGDLGKFTVPKKMRGTWYGKYFDINGIKAKKINKIKITAHTIAGSPLHKQEANFKGTKIPKAARNWSRTYYPVKFKKDKGIKYISMYPWVSPALSGESLGLYHYKGHKVLIDRTTSSFRITNVYWKTRKLAKKYGGHKPKELKRYGEW</sequence>
<dbReference type="OrthoDB" id="2293239at2"/>
<dbReference type="RefSeq" id="WP_046331893.1">
    <property type="nucleotide sequence ID" value="NZ_JBHTBO010000011.1"/>
</dbReference>
<reference evidence="1 2" key="1">
    <citation type="submission" date="2015-01" db="EMBL/GenBank/DDBJ databases">
        <title>Comparative genomics of the lactic acid bacteria isolated from the honey bee gut.</title>
        <authorList>
            <person name="Ellegaard K.M."/>
            <person name="Tamarit D."/>
            <person name="Javelind E."/>
            <person name="Olofsson T."/>
            <person name="Andersson S.G."/>
            <person name="Vasquez A."/>
        </authorList>
    </citation>
    <scope>NUCLEOTIDE SEQUENCE [LARGE SCALE GENOMIC DNA]</scope>
    <source>
        <strain evidence="1 2">Hma2</strain>
    </source>
</reference>